<dbReference type="PANTHER" id="PTHR44520">
    <property type="entry name" value="RESPONSE REGULATOR RCP1-RELATED"/>
    <property type="match status" value="1"/>
</dbReference>
<dbReference type="PROSITE" id="PS50110">
    <property type="entry name" value="RESPONSE_REGULATORY"/>
    <property type="match status" value="1"/>
</dbReference>
<keyword evidence="6" id="KW-1185">Reference proteome</keyword>
<dbReference type="SMART" id="SM00448">
    <property type="entry name" value="REC"/>
    <property type="match status" value="1"/>
</dbReference>
<dbReference type="RefSeq" id="WP_047855617.1">
    <property type="nucleotide sequence ID" value="NZ_CP011509.1"/>
</dbReference>
<dbReference type="EMBL" id="QUMU01000012">
    <property type="protein sequence ID" value="REG26067.1"/>
    <property type="molecule type" value="Genomic_DNA"/>
</dbReference>
<dbReference type="Proteomes" id="UP000256345">
    <property type="component" value="Unassembled WGS sequence"/>
</dbReference>
<dbReference type="EMBL" id="CP011509">
    <property type="protein sequence ID" value="AKJ00899.1"/>
    <property type="molecule type" value="Genomic_DNA"/>
</dbReference>
<dbReference type="AlphaFoldDB" id="A0AAC8Q4N9"/>
<dbReference type="GO" id="GO:0000160">
    <property type="term" value="P:phosphorelay signal transduction system"/>
    <property type="evidence" value="ECO:0007669"/>
    <property type="project" value="InterPro"/>
</dbReference>
<reference evidence="3 5" key="1">
    <citation type="submission" date="2015-05" db="EMBL/GenBank/DDBJ databases">
        <title>Genome assembly of Archangium gephyra DSM 2261.</title>
        <authorList>
            <person name="Sharma G."/>
            <person name="Subramanian S."/>
        </authorList>
    </citation>
    <scope>NUCLEOTIDE SEQUENCE [LARGE SCALE GENOMIC DNA]</scope>
    <source>
        <strain evidence="3 5">DSM 2261</strain>
    </source>
</reference>
<proteinExistence type="predicted"/>
<evidence type="ECO:0000313" key="3">
    <source>
        <dbReference type="EMBL" id="AKJ00899.1"/>
    </source>
</evidence>
<accession>A0AAC8Q4N9</accession>
<dbReference type="InterPro" id="IPR001789">
    <property type="entry name" value="Sig_transdc_resp-reg_receiver"/>
</dbReference>
<dbReference type="Pfam" id="PF00072">
    <property type="entry name" value="Response_reg"/>
    <property type="match status" value="1"/>
</dbReference>
<dbReference type="PANTHER" id="PTHR44520:SF1">
    <property type="entry name" value="TWO-COMPONENT SYSTEM REGULATORY PROTEIN"/>
    <property type="match status" value="1"/>
</dbReference>
<dbReference type="Gene3D" id="3.40.50.2300">
    <property type="match status" value="1"/>
</dbReference>
<evidence type="ECO:0000313" key="5">
    <source>
        <dbReference type="Proteomes" id="UP000035579"/>
    </source>
</evidence>
<dbReference type="Proteomes" id="UP000035579">
    <property type="component" value="Chromosome"/>
</dbReference>
<gene>
    <name evidence="3" type="ORF">AA314_02525</name>
    <name evidence="4" type="ORF">ATI61_112162</name>
</gene>
<dbReference type="KEGG" id="age:AA314_02525"/>
<sequence>MYELSQRVVLLVEDNADDELMTLRAFRKSGLHNPVVVVRDGAEALDYLFVQGRHANRDPSIRPQVVLLDLHLPRIDGLEVLRRIRANEQTRALPVVVLTSSKEERDLVESYELGVNSFVHKPVDVTAFFEAVRQLGMYWLVLNELPSAAAAPRKTA</sequence>
<feature type="domain" description="Response regulatory" evidence="2">
    <location>
        <begin position="8"/>
        <end position="136"/>
    </location>
</feature>
<evidence type="ECO:0000313" key="6">
    <source>
        <dbReference type="Proteomes" id="UP000256345"/>
    </source>
</evidence>
<reference evidence="4 6" key="2">
    <citation type="submission" date="2018-08" db="EMBL/GenBank/DDBJ databases">
        <title>Genomic Encyclopedia of Archaeal and Bacterial Type Strains, Phase II (KMG-II): from individual species to whole genera.</title>
        <authorList>
            <person name="Goeker M."/>
        </authorList>
    </citation>
    <scope>NUCLEOTIDE SEQUENCE [LARGE SCALE GENOMIC DNA]</scope>
    <source>
        <strain evidence="4 6">DSM 2261</strain>
    </source>
</reference>
<dbReference type="SUPFAM" id="SSF52172">
    <property type="entry name" value="CheY-like"/>
    <property type="match status" value="1"/>
</dbReference>
<feature type="modified residue" description="4-aspartylphosphate" evidence="1">
    <location>
        <position position="69"/>
    </location>
</feature>
<dbReference type="InterPro" id="IPR052893">
    <property type="entry name" value="TCS_response_regulator"/>
</dbReference>
<evidence type="ECO:0000256" key="1">
    <source>
        <dbReference type="PROSITE-ProRule" id="PRU00169"/>
    </source>
</evidence>
<evidence type="ECO:0000313" key="4">
    <source>
        <dbReference type="EMBL" id="REG26067.1"/>
    </source>
</evidence>
<dbReference type="InterPro" id="IPR011006">
    <property type="entry name" value="CheY-like_superfamily"/>
</dbReference>
<dbReference type="CDD" id="cd17557">
    <property type="entry name" value="REC_Rcp-like"/>
    <property type="match status" value="1"/>
</dbReference>
<organism evidence="3 5">
    <name type="scientific">Archangium gephyra</name>
    <dbReference type="NCBI Taxonomy" id="48"/>
    <lineage>
        <taxon>Bacteria</taxon>
        <taxon>Pseudomonadati</taxon>
        <taxon>Myxococcota</taxon>
        <taxon>Myxococcia</taxon>
        <taxon>Myxococcales</taxon>
        <taxon>Cystobacterineae</taxon>
        <taxon>Archangiaceae</taxon>
        <taxon>Archangium</taxon>
    </lineage>
</organism>
<evidence type="ECO:0000259" key="2">
    <source>
        <dbReference type="PROSITE" id="PS50110"/>
    </source>
</evidence>
<protein>
    <submittedName>
        <fullName evidence="3 4">Response regulator</fullName>
    </submittedName>
</protein>
<name>A0AAC8Q4N9_9BACT</name>
<keyword evidence="1" id="KW-0597">Phosphoprotein</keyword>